<dbReference type="InterPro" id="IPR029044">
    <property type="entry name" value="Nucleotide-diphossugar_trans"/>
</dbReference>
<evidence type="ECO:0000313" key="2">
    <source>
        <dbReference type="EMBL" id="KAL1626337.1"/>
    </source>
</evidence>
<dbReference type="Proteomes" id="UP001521116">
    <property type="component" value="Unassembled WGS sequence"/>
</dbReference>
<gene>
    <name evidence="2" type="ORF">SLS56_006921</name>
</gene>
<evidence type="ECO:0000313" key="3">
    <source>
        <dbReference type="Proteomes" id="UP001521116"/>
    </source>
</evidence>
<dbReference type="Gene3D" id="3.90.550.10">
    <property type="entry name" value="Spore Coat Polysaccharide Biosynthesis Protein SpsA, Chain A"/>
    <property type="match status" value="1"/>
</dbReference>
<feature type="transmembrane region" description="Helical" evidence="1">
    <location>
        <begin position="12"/>
        <end position="32"/>
    </location>
</feature>
<dbReference type="EMBL" id="JAJVDC020000084">
    <property type="protein sequence ID" value="KAL1626337.1"/>
    <property type="molecule type" value="Genomic_DNA"/>
</dbReference>
<keyword evidence="1" id="KW-0472">Membrane</keyword>
<keyword evidence="1" id="KW-1133">Transmembrane helix</keyword>
<keyword evidence="3" id="KW-1185">Reference proteome</keyword>
<evidence type="ECO:0008006" key="4">
    <source>
        <dbReference type="Google" id="ProtNLM"/>
    </source>
</evidence>
<name>A0ABR3SPG9_9PEZI</name>
<sequence>MVLLTGGQVSMAISSAIVFIFTFLLFLSGYVLQQQTVRGMQEAIKPRLPKPMPTASPVEESLNPNARLARRLGSRDPRYENFGEELQIDWKRLGYVQMVTDHREVCTAVMHFADLNRDKSPATRILLFPRSWIEENEDEVDPYLDTSRRLLRAAVRRYKVVLRPFDPVIKGDHDSASAYSLASIFALIDFDRLLYLAPSGIIVDSLALDALLAFSPSRRLAALPDDPTASRISTNFMLIEPSTSTFKQLSSAKAKTNVGDKALFQEFFETSKSLLPPTAEDETTLYYESSELRALEESESFNSTQFLSSTAYVRLADPEIPGPEYDVPYGRMVQLRPKEDEPRWVWEKLYFKFRGGRMDICGLDLLVPTRPKVEAPEAALEAEAEAEAAAQEL</sequence>
<proteinExistence type="predicted"/>
<comment type="caution">
    <text evidence="2">The sequence shown here is derived from an EMBL/GenBank/DDBJ whole genome shotgun (WGS) entry which is preliminary data.</text>
</comment>
<keyword evidence="1" id="KW-0812">Transmembrane</keyword>
<evidence type="ECO:0000256" key="1">
    <source>
        <dbReference type="SAM" id="Phobius"/>
    </source>
</evidence>
<reference evidence="2 3" key="1">
    <citation type="submission" date="2024-02" db="EMBL/GenBank/DDBJ databases">
        <title>De novo assembly and annotation of 12 fungi associated with fruit tree decline syndrome in Ontario, Canada.</title>
        <authorList>
            <person name="Sulman M."/>
            <person name="Ellouze W."/>
            <person name="Ilyukhin E."/>
        </authorList>
    </citation>
    <scope>NUCLEOTIDE SEQUENCE [LARGE SCALE GENOMIC DNA]</scope>
    <source>
        <strain evidence="2 3">M1-105</strain>
    </source>
</reference>
<accession>A0ABR3SPG9</accession>
<protein>
    <recommendedName>
        <fullName evidence="4">Glycosyltransferase family 8 protein</fullName>
    </recommendedName>
</protein>
<organism evidence="2 3">
    <name type="scientific">Neofusicoccum ribis</name>
    <dbReference type="NCBI Taxonomy" id="45134"/>
    <lineage>
        <taxon>Eukaryota</taxon>
        <taxon>Fungi</taxon>
        <taxon>Dikarya</taxon>
        <taxon>Ascomycota</taxon>
        <taxon>Pezizomycotina</taxon>
        <taxon>Dothideomycetes</taxon>
        <taxon>Dothideomycetes incertae sedis</taxon>
        <taxon>Botryosphaeriales</taxon>
        <taxon>Botryosphaeriaceae</taxon>
        <taxon>Neofusicoccum</taxon>
    </lineage>
</organism>